<feature type="region of interest" description="Disordered" evidence="1">
    <location>
        <begin position="228"/>
        <end position="250"/>
    </location>
</feature>
<dbReference type="AlphaFoldDB" id="A0A1B1E6Q6"/>
<dbReference type="KEGG" id="pcot:PCOAH_00048950"/>
<keyword evidence="3" id="KW-1185">Reference proteome</keyword>
<evidence type="ECO:0000256" key="1">
    <source>
        <dbReference type="SAM" id="MobiDB-lite"/>
    </source>
</evidence>
<feature type="compositionally biased region" description="Polar residues" evidence="1">
    <location>
        <begin position="364"/>
        <end position="379"/>
    </location>
</feature>
<feature type="compositionally biased region" description="Low complexity" evidence="1">
    <location>
        <begin position="310"/>
        <end position="335"/>
    </location>
</feature>
<organism evidence="2 3">
    <name type="scientific">Plasmodium coatneyi</name>
    <dbReference type="NCBI Taxonomy" id="208452"/>
    <lineage>
        <taxon>Eukaryota</taxon>
        <taxon>Sar</taxon>
        <taxon>Alveolata</taxon>
        <taxon>Apicomplexa</taxon>
        <taxon>Aconoidasida</taxon>
        <taxon>Haemosporida</taxon>
        <taxon>Plasmodiidae</taxon>
        <taxon>Plasmodium</taxon>
    </lineage>
</organism>
<feature type="compositionally biased region" description="Basic and acidic residues" evidence="1">
    <location>
        <begin position="235"/>
        <end position="244"/>
    </location>
</feature>
<evidence type="ECO:0000313" key="3">
    <source>
        <dbReference type="Proteomes" id="UP000092716"/>
    </source>
</evidence>
<accession>A0A1B1E6Q6</accession>
<dbReference type="GeneID" id="30911626"/>
<reference evidence="3" key="1">
    <citation type="submission" date="2016-06" db="EMBL/GenBank/DDBJ databases">
        <title>First high quality genome sequence of Plasmodium coatneyi using continuous long reads from single molecule, real-time sequencing.</title>
        <authorList>
            <person name="Chien J.-T."/>
            <person name="Pakala S.B."/>
            <person name="Geraldo J.A."/>
            <person name="Lapp S.A."/>
            <person name="Barnwell J.W."/>
            <person name="Kissinger J.C."/>
            <person name="Galinski M.R."/>
            <person name="Humphrey J.C."/>
        </authorList>
    </citation>
    <scope>NUCLEOTIDE SEQUENCE [LARGE SCALE GENOMIC DNA]</scope>
    <source>
        <strain evidence="3">Hackeri</strain>
    </source>
</reference>
<proteinExistence type="predicted"/>
<dbReference type="EMBL" id="CP016251">
    <property type="protein sequence ID" value="ANQ10630.1"/>
    <property type="molecule type" value="Genomic_DNA"/>
</dbReference>
<dbReference type="Proteomes" id="UP000092716">
    <property type="component" value="Chromosome 13"/>
</dbReference>
<dbReference type="RefSeq" id="XP_019917325.1">
    <property type="nucleotide sequence ID" value="XM_020061678.1"/>
</dbReference>
<dbReference type="Pfam" id="PF05795">
    <property type="entry name" value="Plasmodium_Vir"/>
    <property type="match status" value="1"/>
</dbReference>
<feature type="region of interest" description="Disordered" evidence="1">
    <location>
        <begin position="293"/>
        <end position="379"/>
    </location>
</feature>
<dbReference type="InterPro" id="IPR008780">
    <property type="entry name" value="Plasmodium_Vir"/>
</dbReference>
<protein>
    <submittedName>
        <fullName evidence="2">KIR protein</fullName>
    </submittedName>
</protein>
<gene>
    <name evidence="2" type="ORF">PCOAH_00048950</name>
</gene>
<name>A0A1B1E6Q6_9APIC</name>
<evidence type="ECO:0000313" key="2">
    <source>
        <dbReference type="EMBL" id="ANQ10630.1"/>
    </source>
</evidence>
<dbReference type="VEuPathDB" id="PlasmoDB:PCOAH_00048950"/>
<sequence>MEPAPPSLKPNIKNLPSKSKFYDKCSNPKNGCVSYSERPEGWDNILNGPLNRYEGLKTSGSMFMNAYCYACTLKKGNPSDNAPCYLFYYWLGDKFLQNPDCKDLEDLLNKIYGTLNSVLTESKCTIKYKDVSWDVFKERKTIFEFWYNQNDLRELLKDGVSKCKSEHKEHIENAFSAYFAVSAHCTATPNNDYCKQFWEPEKAGILAKLLKLQCESDTKLQIEKEANETCSQQKDQLRREKDHATQAASTAMDEAVRAAKTTSSLSSIFGTLTATAIPVLLYKYKPWSSWFSKHTSGNGARSNRRRRRSATGNIDAFTESTSTYDSTDTSTIDGTVRSAAEYTRPSTGGGRTRPSTREKEREANNSTSGHQNNISYGQM</sequence>